<feature type="domain" description="FHA" evidence="1">
    <location>
        <begin position="23"/>
        <end position="72"/>
    </location>
</feature>
<gene>
    <name evidence="2" type="ORF">S2091_4299</name>
</gene>
<dbReference type="Gene3D" id="2.60.200.20">
    <property type="match status" value="2"/>
</dbReference>
<dbReference type="OrthoDB" id="151099at2"/>
<accession>A0A2S9GTG3</accession>
<dbReference type="PROSITE" id="PS50006">
    <property type="entry name" value="FHA_DOMAIN"/>
    <property type="match status" value="1"/>
</dbReference>
<evidence type="ECO:0000313" key="3">
    <source>
        <dbReference type="Proteomes" id="UP000237839"/>
    </source>
</evidence>
<dbReference type="InterPro" id="IPR000253">
    <property type="entry name" value="FHA_dom"/>
</dbReference>
<dbReference type="PANTHER" id="PTHR23308">
    <property type="entry name" value="NUCLEAR INHIBITOR OF PROTEIN PHOSPHATASE-1"/>
    <property type="match status" value="1"/>
</dbReference>
<reference evidence="2 3" key="1">
    <citation type="submission" date="2018-02" db="EMBL/GenBank/DDBJ databases">
        <title>Solimicrobium silvestre gen. nov., sp. nov., isolated from alpine forest soil.</title>
        <authorList>
            <person name="Margesin R."/>
            <person name="Albuquerque L."/>
            <person name="Zhang D.-C."/>
            <person name="Froufe H.J.C."/>
            <person name="Severino R."/>
            <person name="Roxo I."/>
            <person name="Egas C."/>
            <person name="Da Costa M.S."/>
        </authorList>
    </citation>
    <scope>NUCLEOTIDE SEQUENCE [LARGE SCALE GENOMIC DNA]</scope>
    <source>
        <strain evidence="2 3">S20-91</strain>
    </source>
</reference>
<protein>
    <submittedName>
        <fullName evidence="2">FHA domain</fullName>
    </submittedName>
</protein>
<dbReference type="SUPFAM" id="SSF49879">
    <property type="entry name" value="SMAD/FHA domain"/>
    <property type="match status" value="2"/>
</dbReference>
<evidence type="ECO:0000313" key="2">
    <source>
        <dbReference type="EMBL" id="PRC91003.1"/>
    </source>
</evidence>
<evidence type="ECO:0000259" key="1">
    <source>
        <dbReference type="PROSITE" id="PS50006"/>
    </source>
</evidence>
<dbReference type="Proteomes" id="UP000237839">
    <property type="component" value="Unassembled WGS sequence"/>
</dbReference>
<organism evidence="2 3">
    <name type="scientific">Solimicrobium silvestre</name>
    <dbReference type="NCBI Taxonomy" id="2099400"/>
    <lineage>
        <taxon>Bacteria</taxon>
        <taxon>Pseudomonadati</taxon>
        <taxon>Pseudomonadota</taxon>
        <taxon>Betaproteobacteria</taxon>
        <taxon>Burkholderiales</taxon>
        <taxon>Oxalobacteraceae</taxon>
        <taxon>Solimicrobium</taxon>
    </lineage>
</organism>
<dbReference type="RefSeq" id="WP_105534029.1">
    <property type="nucleotide sequence ID" value="NZ_PUGF01000031.1"/>
</dbReference>
<dbReference type="InterPro" id="IPR050923">
    <property type="entry name" value="Cell_Proc_Reg/RNA_Proc"/>
</dbReference>
<dbReference type="EMBL" id="PUGF01000031">
    <property type="protein sequence ID" value="PRC91003.1"/>
    <property type="molecule type" value="Genomic_DNA"/>
</dbReference>
<dbReference type="CDD" id="cd00060">
    <property type="entry name" value="FHA"/>
    <property type="match status" value="2"/>
</dbReference>
<dbReference type="SMART" id="SM00240">
    <property type="entry name" value="FHA"/>
    <property type="match status" value="1"/>
</dbReference>
<dbReference type="InterPro" id="IPR008984">
    <property type="entry name" value="SMAD_FHA_dom_sf"/>
</dbReference>
<dbReference type="AlphaFoldDB" id="A0A2S9GTG3"/>
<keyword evidence="3" id="KW-1185">Reference proteome</keyword>
<sequence length="202" mass="21900">MAKISVTLEGAILQEIPINKVKITIGRRPSNDVVLNHLAISGEHAVIETHSNDSFLEDLNSTNGTQVNGQPVKRHFLQNGDVISLAKYKLRFEMDGMHHVINSQFPDPNPVPGASVKHAFVKVLNGSNAGRQLVLSKELTTLGTPGVQVATITRTNNTYFLTHVEGAQSTLVNDAGIGNKVRELKQGDVIDLSGTRLMFQTG</sequence>
<proteinExistence type="predicted"/>
<name>A0A2S9GTG3_9BURK</name>
<comment type="caution">
    <text evidence="2">The sequence shown here is derived from an EMBL/GenBank/DDBJ whole genome shotgun (WGS) entry which is preliminary data.</text>
</comment>
<dbReference type="Pfam" id="PF00498">
    <property type="entry name" value="FHA"/>
    <property type="match status" value="1"/>
</dbReference>